<comment type="caution">
    <text evidence="1">The sequence shown here is derived from an EMBL/GenBank/DDBJ whole genome shotgun (WGS) entry which is preliminary data.</text>
</comment>
<organism evidence="1 2">
    <name type="scientific">Cryptolaemus montrouzieri</name>
    <dbReference type="NCBI Taxonomy" id="559131"/>
    <lineage>
        <taxon>Eukaryota</taxon>
        <taxon>Metazoa</taxon>
        <taxon>Ecdysozoa</taxon>
        <taxon>Arthropoda</taxon>
        <taxon>Hexapoda</taxon>
        <taxon>Insecta</taxon>
        <taxon>Pterygota</taxon>
        <taxon>Neoptera</taxon>
        <taxon>Endopterygota</taxon>
        <taxon>Coleoptera</taxon>
        <taxon>Polyphaga</taxon>
        <taxon>Cucujiformia</taxon>
        <taxon>Coccinelloidea</taxon>
        <taxon>Coccinellidae</taxon>
        <taxon>Scymninae</taxon>
        <taxon>Scymnini</taxon>
        <taxon>Cryptolaemus</taxon>
    </lineage>
</organism>
<gene>
    <name evidence="1" type="ORF">HHI36_010564</name>
</gene>
<name>A0ABD2MJ88_9CUCU</name>
<dbReference type="Proteomes" id="UP001516400">
    <property type="component" value="Unassembled WGS sequence"/>
</dbReference>
<protein>
    <submittedName>
        <fullName evidence="1">Uncharacterized protein</fullName>
    </submittedName>
</protein>
<sequence>LALRGRYETKESDISESNQLPSFIYDILRKKFKKWHIAQQIRETEACCRNTSFSEVRKLGDILTPLTCLLEMYSKVINPTMRKRLDAVG</sequence>
<feature type="non-terminal residue" evidence="1">
    <location>
        <position position="1"/>
    </location>
</feature>
<evidence type="ECO:0000313" key="2">
    <source>
        <dbReference type="Proteomes" id="UP001516400"/>
    </source>
</evidence>
<dbReference type="EMBL" id="JABFTP020000001">
    <property type="protein sequence ID" value="KAL3266387.1"/>
    <property type="molecule type" value="Genomic_DNA"/>
</dbReference>
<keyword evidence="2" id="KW-1185">Reference proteome</keyword>
<evidence type="ECO:0000313" key="1">
    <source>
        <dbReference type="EMBL" id="KAL3266387.1"/>
    </source>
</evidence>
<reference evidence="1 2" key="1">
    <citation type="journal article" date="2021" name="BMC Biol.">
        <title>Horizontally acquired antibacterial genes associated with adaptive radiation of ladybird beetles.</title>
        <authorList>
            <person name="Li H.S."/>
            <person name="Tang X.F."/>
            <person name="Huang Y.H."/>
            <person name="Xu Z.Y."/>
            <person name="Chen M.L."/>
            <person name="Du X.Y."/>
            <person name="Qiu B.Y."/>
            <person name="Chen P.T."/>
            <person name="Zhang W."/>
            <person name="Slipinski A."/>
            <person name="Escalona H.E."/>
            <person name="Waterhouse R.M."/>
            <person name="Zwick A."/>
            <person name="Pang H."/>
        </authorList>
    </citation>
    <scope>NUCLEOTIDE SEQUENCE [LARGE SCALE GENOMIC DNA]</scope>
    <source>
        <strain evidence="1">SYSU2018</strain>
    </source>
</reference>
<dbReference type="AlphaFoldDB" id="A0ABD2MJ88"/>
<accession>A0ABD2MJ88</accession>
<proteinExistence type="predicted"/>